<organism evidence="1 2">
    <name type="scientific">Colletotrichum abscissum</name>
    <dbReference type="NCBI Taxonomy" id="1671311"/>
    <lineage>
        <taxon>Eukaryota</taxon>
        <taxon>Fungi</taxon>
        <taxon>Dikarya</taxon>
        <taxon>Ascomycota</taxon>
        <taxon>Pezizomycotina</taxon>
        <taxon>Sordariomycetes</taxon>
        <taxon>Hypocreomycetidae</taxon>
        <taxon>Glomerellales</taxon>
        <taxon>Glomerellaceae</taxon>
        <taxon>Colletotrichum</taxon>
        <taxon>Colletotrichum acutatum species complex</taxon>
    </lineage>
</organism>
<protein>
    <submittedName>
        <fullName evidence="1">Uncharacterized protein</fullName>
    </submittedName>
</protein>
<dbReference type="Proteomes" id="UP001056436">
    <property type="component" value="Unassembled WGS sequence"/>
</dbReference>
<sequence length="104" mass="11775">MKALAETRTGGGAVGWYPHSIGSPWTALQARRTAGAWGWWWWHCGWTGRQRESLDFLGSAPWPRHCSQPWLCCFQTWTLPVPHQASDDLANFICFTSCQSPTQP</sequence>
<dbReference type="EMBL" id="SDAQ01000015">
    <property type="protein sequence ID" value="KAI3555857.1"/>
    <property type="molecule type" value="Genomic_DNA"/>
</dbReference>
<proteinExistence type="predicted"/>
<name>A0A9Q0B8I8_9PEZI</name>
<dbReference type="AlphaFoldDB" id="A0A9Q0B8I8"/>
<gene>
    <name evidence="1" type="ORF">CABS02_03911</name>
</gene>
<comment type="caution">
    <text evidence="1">The sequence shown here is derived from an EMBL/GenBank/DDBJ whole genome shotgun (WGS) entry which is preliminary data.</text>
</comment>
<keyword evidence="2" id="KW-1185">Reference proteome</keyword>
<accession>A0A9Q0B8I8</accession>
<reference evidence="1" key="1">
    <citation type="submission" date="2019-01" db="EMBL/GenBank/DDBJ databases">
        <title>Colletotrichum abscissum LGMF1257.</title>
        <authorList>
            <person name="Baroncelli R."/>
        </authorList>
    </citation>
    <scope>NUCLEOTIDE SEQUENCE</scope>
    <source>
        <strain evidence="1">Ca142</strain>
    </source>
</reference>
<evidence type="ECO:0000313" key="2">
    <source>
        <dbReference type="Proteomes" id="UP001056436"/>
    </source>
</evidence>
<evidence type="ECO:0000313" key="1">
    <source>
        <dbReference type="EMBL" id="KAI3555857.1"/>
    </source>
</evidence>